<dbReference type="GO" id="GO:0005886">
    <property type="term" value="C:plasma membrane"/>
    <property type="evidence" value="ECO:0007669"/>
    <property type="project" value="TreeGrafter"/>
</dbReference>
<dbReference type="PANTHER" id="PTHR24416:SF622">
    <property type="entry name" value="PROTEIN KINASE DOMAIN-CONTAINING PROTEIN"/>
    <property type="match status" value="1"/>
</dbReference>
<comment type="caution">
    <text evidence="2">The sequence shown here is derived from an EMBL/GenBank/DDBJ whole genome shotgun (WGS) entry which is preliminary data.</text>
</comment>
<dbReference type="AlphaFoldDB" id="A0A3M6UB72"/>
<dbReference type="GO" id="GO:0007169">
    <property type="term" value="P:cell surface receptor protein tyrosine kinase signaling pathway"/>
    <property type="evidence" value="ECO:0007669"/>
    <property type="project" value="TreeGrafter"/>
</dbReference>
<feature type="domain" description="Protein kinase" evidence="1">
    <location>
        <begin position="1"/>
        <end position="139"/>
    </location>
</feature>
<dbReference type="PANTHER" id="PTHR24416">
    <property type="entry name" value="TYROSINE-PROTEIN KINASE RECEPTOR"/>
    <property type="match status" value="1"/>
</dbReference>
<dbReference type="GO" id="GO:0005524">
    <property type="term" value="F:ATP binding"/>
    <property type="evidence" value="ECO:0007669"/>
    <property type="project" value="InterPro"/>
</dbReference>
<reference evidence="2 3" key="1">
    <citation type="journal article" date="2018" name="Sci. Rep.">
        <title>Comparative analysis of the Pocillopora damicornis genome highlights role of immune system in coral evolution.</title>
        <authorList>
            <person name="Cunning R."/>
            <person name="Bay R.A."/>
            <person name="Gillette P."/>
            <person name="Baker A.C."/>
            <person name="Traylor-Knowles N."/>
        </authorList>
    </citation>
    <scope>NUCLEOTIDE SEQUENCE [LARGE SCALE GENOMIC DNA]</scope>
    <source>
        <strain evidence="2">RSMAS</strain>
        <tissue evidence="2">Whole animal</tissue>
    </source>
</reference>
<dbReference type="OrthoDB" id="10010359at2759"/>
<evidence type="ECO:0000259" key="1">
    <source>
        <dbReference type="PROSITE" id="PS50011"/>
    </source>
</evidence>
<dbReference type="Gene3D" id="1.10.510.10">
    <property type="entry name" value="Transferase(Phosphotransferase) domain 1"/>
    <property type="match status" value="1"/>
</dbReference>
<organism evidence="2 3">
    <name type="scientific">Pocillopora damicornis</name>
    <name type="common">Cauliflower coral</name>
    <name type="synonym">Millepora damicornis</name>
    <dbReference type="NCBI Taxonomy" id="46731"/>
    <lineage>
        <taxon>Eukaryota</taxon>
        <taxon>Metazoa</taxon>
        <taxon>Cnidaria</taxon>
        <taxon>Anthozoa</taxon>
        <taxon>Hexacorallia</taxon>
        <taxon>Scleractinia</taxon>
        <taxon>Astrocoeniina</taxon>
        <taxon>Pocilloporidae</taxon>
        <taxon>Pocillopora</taxon>
    </lineage>
</organism>
<name>A0A3M6UB72_POCDA</name>
<dbReference type="SMART" id="SM00219">
    <property type="entry name" value="TyrKc"/>
    <property type="match status" value="1"/>
</dbReference>
<dbReference type="InterPro" id="IPR008266">
    <property type="entry name" value="Tyr_kinase_AS"/>
</dbReference>
<dbReference type="InterPro" id="IPR050122">
    <property type="entry name" value="RTK"/>
</dbReference>
<proteinExistence type="predicted"/>
<keyword evidence="3" id="KW-1185">Reference proteome</keyword>
<dbReference type="PROSITE" id="PS00109">
    <property type="entry name" value="PROTEIN_KINASE_TYR"/>
    <property type="match status" value="1"/>
</dbReference>
<dbReference type="GO" id="GO:0043235">
    <property type="term" value="C:receptor complex"/>
    <property type="evidence" value="ECO:0007669"/>
    <property type="project" value="TreeGrafter"/>
</dbReference>
<dbReference type="InterPro" id="IPR011009">
    <property type="entry name" value="Kinase-like_dom_sf"/>
</dbReference>
<dbReference type="SUPFAM" id="SSF56112">
    <property type="entry name" value="Protein kinase-like (PK-like)"/>
    <property type="match status" value="1"/>
</dbReference>
<dbReference type="PROSITE" id="PS50011">
    <property type="entry name" value="PROTEIN_KINASE_DOM"/>
    <property type="match status" value="1"/>
</dbReference>
<dbReference type="Proteomes" id="UP000275408">
    <property type="component" value="Unassembled WGS sequence"/>
</dbReference>
<protein>
    <recommendedName>
        <fullName evidence="1">Protein kinase domain-containing protein</fullName>
    </recommendedName>
</protein>
<dbReference type="InterPro" id="IPR020635">
    <property type="entry name" value="Tyr_kinase_cat_dom"/>
</dbReference>
<accession>A0A3M6UB72</accession>
<dbReference type="Pfam" id="PF07714">
    <property type="entry name" value="PK_Tyr_Ser-Thr"/>
    <property type="match status" value="1"/>
</dbReference>
<dbReference type="InterPro" id="IPR001245">
    <property type="entry name" value="Ser-Thr/Tyr_kinase_cat_dom"/>
</dbReference>
<evidence type="ECO:0000313" key="2">
    <source>
        <dbReference type="EMBL" id="RMX50922.1"/>
    </source>
</evidence>
<dbReference type="InterPro" id="IPR000719">
    <property type="entry name" value="Prot_kinase_dom"/>
</dbReference>
<evidence type="ECO:0000313" key="3">
    <source>
        <dbReference type="Proteomes" id="UP000275408"/>
    </source>
</evidence>
<sequence>MIKRFKHLPPGLVVFNVSFSPPEPLCIVIEFVSGGSLDKLLRSSRVHNQQVDPTYVNIWSRLTERELLRIASDVASGMSHLESKQCIHRDLACRNVLVGKGLVAKVADFGMARDVSTDGKYIKTTEVYILLIAQNDLND</sequence>
<dbReference type="GO" id="GO:0004714">
    <property type="term" value="F:transmembrane receptor protein tyrosine kinase activity"/>
    <property type="evidence" value="ECO:0007669"/>
    <property type="project" value="TreeGrafter"/>
</dbReference>
<gene>
    <name evidence="2" type="ORF">pdam_00017550</name>
</gene>
<dbReference type="EMBL" id="RCHS01001881">
    <property type="protein sequence ID" value="RMX50922.1"/>
    <property type="molecule type" value="Genomic_DNA"/>
</dbReference>